<reference evidence="5" key="1">
    <citation type="submission" date="2021-02" db="EMBL/GenBank/DDBJ databases">
        <authorList>
            <person name="Nowell W R."/>
        </authorList>
    </citation>
    <scope>NUCLEOTIDE SEQUENCE</scope>
</reference>
<dbReference type="GO" id="GO:0006139">
    <property type="term" value="P:nucleobase-containing compound metabolic process"/>
    <property type="evidence" value="ECO:0007669"/>
    <property type="project" value="UniProtKB-ARBA"/>
</dbReference>
<dbReference type="SUPFAM" id="SSF56219">
    <property type="entry name" value="DNase I-like"/>
    <property type="match status" value="1"/>
</dbReference>
<evidence type="ECO:0000256" key="1">
    <source>
        <dbReference type="ARBA" id="ARBA00010774"/>
    </source>
</evidence>
<sequence length="326" mass="37777">MSASFMTEFIPDEVRHNIDQPSLQRKFVGNFCESPDKYVINVLQWNILAQALSYSEGNFNRVKTEMVQYETRRWRILEQILIHQPDLCSLQEVDIYDCFLKEQLRKYGYECFFTEKPNSRCLSFQHDQKNFKGPDGLLLCFKTSTFKEISRNTSDLPNDGRHGRQVFSVLELEYLPLSSRVVFIGTHFKAKKQFAASRTSQAATLVTYVNNKYPTSTNVIIAGDFNGQPDEPCYDVLIKSGLQSAYRTLMDNREPAFTTWKFKSREEDKEKEESGTIDYIFYQPENLIPIAYLAFPEKRTIGPNGLPSANYPSDHLALQVVFRIEK</sequence>
<dbReference type="PANTHER" id="PTHR12121">
    <property type="entry name" value="CARBON CATABOLITE REPRESSOR PROTEIN 4"/>
    <property type="match status" value="1"/>
</dbReference>
<accession>A0A816DCB8</accession>
<keyword evidence="6" id="KW-1185">Reference proteome</keyword>
<gene>
    <name evidence="5" type="ORF">XAT740_LOCUS52385</name>
</gene>
<dbReference type="PANTHER" id="PTHR12121:SF45">
    <property type="entry name" value="NOCTURNIN"/>
    <property type="match status" value="1"/>
</dbReference>
<evidence type="ECO:0000313" key="6">
    <source>
        <dbReference type="Proteomes" id="UP000663828"/>
    </source>
</evidence>
<dbReference type="InterPro" id="IPR005135">
    <property type="entry name" value="Endo/exonuclease/phosphatase"/>
</dbReference>
<comment type="caution">
    <text evidence="5">The sequence shown here is derived from an EMBL/GenBank/DDBJ whole genome shotgun (WGS) entry which is preliminary data.</text>
</comment>
<evidence type="ECO:0000313" key="5">
    <source>
        <dbReference type="EMBL" id="CAF1635435.1"/>
    </source>
</evidence>
<dbReference type="InterPro" id="IPR050410">
    <property type="entry name" value="CCR4/nocturin_mRNA_transcr"/>
</dbReference>
<dbReference type="InterPro" id="IPR036691">
    <property type="entry name" value="Endo/exonu/phosph_ase_sf"/>
</dbReference>
<protein>
    <recommendedName>
        <fullName evidence="3">Nocturnin</fullName>
    </recommendedName>
</protein>
<comment type="similarity">
    <text evidence="1">Belongs to the CCR4/nocturin family.</text>
</comment>
<proteinExistence type="inferred from homology"/>
<dbReference type="EMBL" id="CAJNOR010008621">
    <property type="protein sequence ID" value="CAF1635435.1"/>
    <property type="molecule type" value="Genomic_DNA"/>
</dbReference>
<evidence type="ECO:0000256" key="3">
    <source>
        <dbReference type="ARBA" id="ARBA00023807"/>
    </source>
</evidence>
<organism evidence="5 6">
    <name type="scientific">Adineta ricciae</name>
    <name type="common">Rotifer</name>
    <dbReference type="NCBI Taxonomy" id="249248"/>
    <lineage>
        <taxon>Eukaryota</taxon>
        <taxon>Metazoa</taxon>
        <taxon>Spiralia</taxon>
        <taxon>Gnathifera</taxon>
        <taxon>Rotifera</taxon>
        <taxon>Eurotatoria</taxon>
        <taxon>Bdelloidea</taxon>
        <taxon>Adinetida</taxon>
        <taxon>Adinetidae</taxon>
        <taxon>Adineta</taxon>
    </lineage>
</organism>
<dbReference type="GO" id="GO:0000175">
    <property type="term" value="F:3'-5'-RNA exonuclease activity"/>
    <property type="evidence" value="ECO:0007669"/>
    <property type="project" value="TreeGrafter"/>
</dbReference>
<feature type="domain" description="Endonuclease/exonuclease/phosphatase" evidence="4">
    <location>
        <begin position="43"/>
        <end position="315"/>
    </location>
</feature>
<dbReference type="Proteomes" id="UP000663828">
    <property type="component" value="Unassembled WGS sequence"/>
</dbReference>
<dbReference type="AlphaFoldDB" id="A0A816DCB8"/>
<name>A0A816DCB8_ADIRI</name>
<keyword evidence="2" id="KW-0378">Hydrolase</keyword>
<dbReference type="Pfam" id="PF03372">
    <property type="entry name" value="Exo_endo_phos"/>
    <property type="match status" value="1"/>
</dbReference>
<evidence type="ECO:0000259" key="4">
    <source>
        <dbReference type="Pfam" id="PF03372"/>
    </source>
</evidence>
<evidence type="ECO:0000256" key="2">
    <source>
        <dbReference type="ARBA" id="ARBA00022801"/>
    </source>
</evidence>
<dbReference type="Gene3D" id="3.60.10.10">
    <property type="entry name" value="Endonuclease/exonuclease/phosphatase"/>
    <property type="match status" value="1"/>
</dbReference>